<comment type="caution">
    <text evidence="1">The sequence shown here is derived from an EMBL/GenBank/DDBJ whole genome shotgun (WGS) entry which is preliminary data.</text>
</comment>
<gene>
    <name evidence="1" type="ORF">AXE65_00585</name>
</gene>
<dbReference type="EMBL" id="LSZO01000168">
    <property type="protein sequence ID" value="KXU37177.1"/>
    <property type="molecule type" value="Genomic_DNA"/>
</dbReference>
<proteinExistence type="predicted"/>
<protein>
    <submittedName>
        <fullName evidence="1">Uncharacterized protein</fullName>
    </submittedName>
</protein>
<dbReference type="Proteomes" id="UP000072660">
    <property type="component" value="Unassembled WGS sequence"/>
</dbReference>
<dbReference type="AlphaFoldDB" id="A0A139SRK9"/>
<organism evidence="1 2">
    <name type="scientific">Ventosimonas gracilis</name>
    <dbReference type="NCBI Taxonomy" id="1680762"/>
    <lineage>
        <taxon>Bacteria</taxon>
        <taxon>Pseudomonadati</taxon>
        <taxon>Pseudomonadota</taxon>
        <taxon>Gammaproteobacteria</taxon>
        <taxon>Pseudomonadales</taxon>
        <taxon>Ventosimonadaceae</taxon>
        <taxon>Ventosimonas</taxon>
    </lineage>
</organism>
<evidence type="ECO:0000313" key="2">
    <source>
        <dbReference type="Proteomes" id="UP000072660"/>
    </source>
</evidence>
<accession>A0A139SRK9</accession>
<name>A0A139SRK9_9GAMM</name>
<evidence type="ECO:0000313" key="1">
    <source>
        <dbReference type="EMBL" id="KXU37177.1"/>
    </source>
</evidence>
<keyword evidence="2" id="KW-1185">Reference proteome</keyword>
<sequence>MSVNILLKIKVNTLLKHTRIQPVKTFTYIFLNVRIPIKWNMTAEVKRIACHRFALLKKIKLPAFMP</sequence>
<reference evidence="1 2" key="1">
    <citation type="submission" date="2016-02" db="EMBL/GenBank/DDBJ databases">
        <authorList>
            <person name="Wen L."/>
            <person name="He K."/>
            <person name="Yang H."/>
        </authorList>
    </citation>
    <scope>NUCLEOTIDE SEQUENCE [LARGE SCALE GENOMIC DNA]</scope>
    <source>
        <strain evidence="1 2">CV58</strain>
    </source>
</reference>